<reference evidence="4 5" key="1">
    <citation type="submission" date="2017-10" db="EMBL/GenBank/DDBJ databases">
        <title>The draft genome sequence of Lewinella nigricans NBRC 102662.</title>
        <authorList>
            <person name="Wang K."/>
        </authorList>
    </citation>
    <scope>NUCLEOTIDE SEQUENCE [LARGE SCALE GENOMIC DNA]</scope>
    <source>
        <strain evidence="4 5">NBRC 102662</strain>
    </source>
</reference>
<dbReference type="GO" id="GO:0019878">
    <property type="term" value="P:lysine biosynthetic process via aminoadipic acid"/>
    <property type="evidence" value="ECO:0007669"/>
    <property type="project" value="TreeGrafter"/>
</dbReference>
<dbReference type="InterPro" id="IPR051168">
    <property type="entry name" value="AASS"/>
</dbReference>
<protein>
    <submittedName>
        <fullName evidence="4">Saccharopine dehydrogenase</fullName>
    </submittedName>
</protein>
<dbReference type="RefSeq" id="WP_099154805.1">
    <property type="nucleotide sequence ID" value="NZ_PDUD01000049.1"/>
</dbReference>
<dbReference type="Pfam" id="PF16653">
    <property type="entry name" value="Sacchrp_dh_C"/>
    <property type="match status" value="1"/>
</dbReference>
<evidence type="ECO:0000313" key="5">
    <source>
        <dbReference type="Proteomes" id="UP000223913"/>
    </source>
</evidence>
<proteinExistence type="predicted"/>
<dbReference type="Gene3D" id="3.40.50.720">
    <property type="entry name" value="NAD(P)-binding Rossmann-like Domain"/>
    <property type="match status" value="1"/>
</dbReference>
<dbReference type="OrthoDB" id="973788at2"/>
<feature type="domain" description="Saccharopine dehydrogenase-like C-terminal" evidence="3">
    <location>
        <begin position="126"/>
        <end position="435"/>
    </location>
</feature>
<dbReference type="Pfam" id="PF03435">
    <property type="entry name" value="Sacchrp_dh_NADP"/>
    <property type="match status" value="1"/>
</dbReference>
<dbReference type="InterPro" id="IPR032095">
    <property type="entry name" value="Sacchrp_dh-like_C"/>
</dbReference>
<name>A0A2D0N0T9_FLAN2</name>
<gene>
    <name evidence="4" type="ORF">CRP01_35315</name>
</gene>
<dbReference type="InterPro" id="IPR036291">
    <property type="entry name" value="NAD(P)-bd_dom_sf"/>
</dbReference>
<evidence type="ECO:0000256" key="1">
    <source>
        <dbReference type="ARBA" id="ARBA00023002"/>
    </source>
</evidence>
<keyword evidence="1" id="KW-0560">Oxidoreductase</keyword>
<evidence type="ECO:0000259" key="2">
    <source>
        <dbReference type="Pfam" id="PF03435"/>
    </source>
</evidence>
<organism evidence="4 5">
    <name type="scientific">Flavilitoribacter nigricans (strain ATCC 23147 / DSM 23189 / NBRC 102662 / NCIMB 1420 / SS-2)</name>
    <name type="common">Lewinella nigricans</name>
    <dbReference type="NCBI Taxonomy" id="1122177"/>
    <lineage>
        <taxon>Bacteria</taxon>
        <taxon>Pseudomonadati</taxon>
        <taxon>Bacteroidota</taxon>
        <taxon>Saprospiria</taxon>
        <taxon>Saprospirales</taxon>
        <taxon>Lewinellaceae</taxon>
        <taxon>Flavilitoribacter</taxon>
    </lineage>
</organism>
<sequence>MKSILIIGAGRSSTALINYVLNKAQERGWYVIVADADPGLADKKVNGHPNGRAVWLDVTKSNDRKETIGRADVVVSLLPAHLHLEVAHDCIKLKKHLITASYVSQEMYRMGDEARNRELIFMGEMGLDPGIDHMSAMQRIHQIKADGGKLISFVSNTGGLVAPESDTNPWHYKFSWNPRNVVLAGQGTAQYLENGKLKFIPYNRLFKEYRTLEIPGMGEYEAYANRDSLLYREVYGLDEIPNILRGTIRARGFCDAWHALVRIGLTDASFPILDSGNITYHEFMEAYVPPNGSGSVKERVARMIDVDVDSDVMKKLEWLGLFRKKKIKLSNASPALILENLLLDKWKLSTGDKDMIVMQHQFEYEMKGEHKQLTSTLVMKGEDDVNTAMSKLVGLPMGIFVRLVMEGKINSKGVNIPVMPEVYNPVLTELKEYGVDFKEEEKVISV</sequence>
<dbReference type="GO" id="GO:0005737">
    <property type="term" value="C:cytoplasm"/>
    <property type="evidence" value="ECO:0007669"/>
    <property type="project" value="TreeGrafter"/>
</dbReference>
<evidence type="ECO:0000313" key="4">
    <source>
        <dbReference type="EMBL" id="PHN01759.1"/>
    </source>
</evidence>
<comment type="caution">
    <text evidence="4">The sequence shown here is derived from an EMBL/GenBank/DDBJ whole genome shotgun (WGS) entry which is preliminary data.</text>
</comment>
<dbReference type="PANTHER" id="PTHR11133:SF22">
    <property type="entry name" value="ALPHA-AMINOADIPIC SEMIALDEHYDE SYNTHASE, MITOCHONDRIAL"/>
    <property type="match status" value="1"/>
</dbReference>
<evidence type="ECO:0000259" key="3">
    <source>
        <dbReference type="Pfam" id="PF16653"/>
    </source>
</evidence>
<keyword evidence="5" id="KW-1185">Reference proteome</keyword>
<dbReference type="GO" id="GO:0004753">
    <property type="term" value="F:saccharopine dehydrogenase activity"/>
    <property type="evidence" value="ECO:0007669"/>
    <property type="project" value="TreeGrafter"/>
</dbReference>
<dbReference type="Proteomes" id="UP000223913">
    <property type="component" value="Unassembled WGS sequence"/>
</dbReference>
<dbReference type="SUPFAM" id="SSF51735">
    <property type="entry name" value="NAD(P)-binding Rossmann-fold domains"/>
    <property type="match status" value="1"/>
</dbReference>
<dbReference type="AlphaFoldDB" id="A0A2D0N0T9"/>
<feature type="domain" description="Saccharopine dehydrogenase NADP binding" evidence="2">
    <location>
        <begin position="4"/>
        <end position="116"/>
    </location>
</feature>
<dbReference type="Gene3D" id="1.10.1870.10">
    <property type="entry name" value="Domain 3, Saccharopine reductase"/>
    <property type="match status" value="1"/>
</dbReference>
<accession>A0A2D0N0T9</accession>
<dbReference type="Gene3D" id="3.30.360.10">
    <property type="entry name" value="Dihydrodipicolinate Reductase, domain 2"/>
    <property type="match status" value="1"/>
</dbReference>
<dbReference type="InterPro" id="IPR005097">
    <property type="entry name" value="Sacchrp_dh_NADP-bd"/>
</dbReference>
<dbReference type="SUPFAM" id="SSF55347">
    <property type="entry name" value="Glyceraldehyde-3-phosphate dehydrogenase-like, C-terminal domain"/>
    <property type="match status" value="1"/>
</dbReference>
<dbReference type="EMBL" id="PDUD01000049">
    <property type="protein sequence ID" value="PHN01759.1"/>
    <property type="molecule type" value="Genomic_DNA"/>
</dbReference>
<dbReference type="PANTHER" id="PTHR11133">
    <property type="entry name" value="SACCHAROPINE DEHYDROGENASE"/>
    <property type="match status" value="1"/>
</dbReference>